<dbReference type="Gene3D" id="2.70.70.10">
    <property type="entry name" value="Glucose Permease (Domain IIA)"/>
    <property type="match status" value="1"/>
</dbReference>
<dbReference type="InterPro" id="IPR011055">
    <property type="entry name" value="Dup_hybrid_motif"/>
</dbReference>
<name>A0A9X1NKR0_9ACTN</name>
<evidence type="ECO:0000256" key="2">
    <source>
        <dbReference type="SAM" id="Coils"/>
    </source>
</evidence>
<feature type="coiled-coil region" evidence="2">
    <location>
        <begin position="198"/>
        <end position="293"/>
    </location>
</feature>
<evidence type="ECO:0000259" key="3">
    <source>
        <dbReference type="Pfam" id="PF01551"/>
    </source>
</evidence>
<dbReference type="SUPFAM" id="SSF51261">
    <property type="entry name" value="Duplicated hybrid motif"/>
    <property type="match status" value="1"/>
</dbReference>
<dbReference type="PANTHER" id="PTHR21666">
    <property type="entry name" value="PEPTIDASE-RELATED"/>
    <property type="match status" value="1"/>
</dbReference>
<protein>
    <submittedName>
        <fullName evidence="4">Peptidoglycan DD-metalloendopeptidase family protein</fullName>
    </submittedName>
</protein>
<dbReference type="RefSeq" id="WP_231449593.1">
    <property type="nucleotide sequence ID" value="NZ_JAJOMB010000033.1"/>
</dbReference>
<dbReference type="GO" id="GO:0004222">
    <property type="term" value="F:metalloendopeptidase activity"/>
    <property type="evidence" value="ECO:0007669"/>
    <property type="project" value="TreeGrafter"/>
</dbReference>
<keyword evidence="1" id="KW-0732">Signal</keyword>
<dbReference type="EMBL" id="JAJOMB010000033">
    <property type="protein sequence ID" value="MCD5316742.1"/>
    <property type="molecule type" value="Genomic_DNA"/>
</dbReference>
<evidence type="ECO:0000313" key="4">
    <source>
        <dbReference type="EMBL" id="MCD5316742.1"/>
    </source>
</evidence>
<evidence type="ECO:0000256" key="1">
    <source>
        <dbReference type="ARBA" id="ARBA00022729"/>
    </source>
</evidence>
<keyword evidence="5" id="KW-1185">Reference proteome</keyword>
<comment type="caution">
    <text evidence="4">The sequence shown here is derived from an EMBL/GenBank/DDBJ whole genome shotgun (WGS) entry which is preliminary data.</text>
</comment>
<dbReference type="InterPro" id="IPR016047">
    <property type="entry name" value="M23ase_b-sheet_dom"/>
</dbReference>
<dbReference type="AlphaFoldDB" id="A0A9X1NKR0"/>
<organism evidence="4 5">
    <name type="scientific">Kineosporia babensis</name>
    <dbReference type="NCBI Taxonomy" id="499548"/>
    <lineage>
        <taxon>Bacteria</taxon>
        <taxon>Bacillati</taxon>
        <taxon>Actinomycetota</taxon>
        <taxon>Actinomycetes</taxon>
        <taxon>Kineosporiales</taxon>
        <taxon>Kineosporiaceae</taxon>
        <taxon>Kineosporia</taxon>
    </lineage>
</organism>
<dbReference type="PANTHER" id="PTHR21666:SF289">
    <property type="entry name" value="L-ALA--D-GLU ENDOPEPTIDASE"/>
    <property type="match status" value="1"/>
</dbReference>
<feature type="domain" description="M23ase beta-sheet core" evidence="3">
    <location>
        <begin position="336"/>
        <end position="433"/>
    </location>
</feature>
<keyword evidence="2" id="KW-0175">Coiled coil</keyword>
<sequence>MKRRSTYLSLVGRRGMRRPARLLAAVLVAGAVLAGGLTTLTQNAAPAAADSVEDKQDRLAEELKQLREDLEGTSDDLVEAAVRLKTAEARLSTANAQLKAAESALRKANERDAQLADELELAEAAVRKAQRELDARADEERETKDRLAGIAREAYVSSGMAGLSIALDAQSPEQFADRVSVAGNALRAQGDVIDRLAVEQAETRAREAKLEAGRLQVADLKEQSEQVVREREAATTQAQRATDEIGELVSEREEAVAAISARKAAEQKRIDDAESEQEELARILRDRARAEEAAPSGGGGSSLNGGGSSGLAYPVSAPITSNYGYRYHPILNYRRLHAGTDFGAGCGTPLRAAADGTIVRAGWSGGYGNQIVVDHGRINGSGVATSSNHLSRIVVRSGQVRQGQVIGYTGTTGLSTGCHLHFEVYVNGATVDPMGWL</sequence>
<evidence type="ECO:0000313" key="5">
    <source>
        <dbReference type="Proteomes" id="UP001138997"/>
    </source>
</evidence>
<feature type="coiled-coil region" evidence="2">
    <location>
        <begin position="49"/>
        <end position="139"/>
    </location>
</feature>
<proteinExistence type="predicted"/>
<dbReference type="InterPro" id="IPR050570">
    <property type="entry name" value="Cell_wall_metabolism_enzyme"/>
</dbReference>
<dbReference type="CDD" id="cd12797">
    <property type="entry name" value="M23_peptidase"/>
    <property type="match status" value="1"/>
</dbReference>
<dbReference type="Proteomes" id="UP001138997">
    <property type="component" value="Unassembled WGS sequence"/>
</dbReference>
<accession>A0A9X1NKR0</accession>
<dbReference type="Gene3D" id="6.10.250.3150">
    <property type="match status" value="1"/>
</dbReference>
<gene>
    <name evidence="4" type="ORF">LR394_38180</name>
</gene>
<reference evidence="4" key="1">
    <citation type="submission" date="2021-11" db="EMBL/GenBank/DDBJ databases">
        <title>Streptomyces corallinus and Kineosporia corallina sp. nov., two new coral-derived marine actinobacteria.</title>
        <authorList>
            <person name="Buangrab K."/>
            <person name="Sutthacheep M."/>
            <person name="Yeemin T."/>
            <person name="Harunari E."/>
            <person name="Igarashi Y."/>
            <person name="Sripreechasak P."/>
            <person name="Kanchanasin P."/>
            <person name="Tanasupawat S."/>
            <person name="Phongsopitanun W."/>
        </authorList>
    </citation>
    <scope>NUCLEOTIDE SEQUENCE</scope>
    <source>
        <strain evidence="4">JCM 31032</strain>
    </source>
</reference>
<dbReference type="Pfam" id="PF01551">
    <property type="entry name" value="Peptidase_M23"/>
    <property type="match status" value="1"/>
</dbReference>